<proteinExistence type="predicted"/>
<keyword evidence="1" id="KW-0812">Transmembrane</keyword>
<feature type="transmembrane region" description="Helical" evidence="1">
    <location>
        <begin position="27"/>
        <end position="47"/>
    </location>
</feature>
<evidence type="ECO:0000313" key="2">
    <source>
        <dbReference type="EMBL" id="KAI1715465.1"/>
    </source>
</evidence>
<keyword evidence="3" id="KW-1185">Reference proteome</keyword>
<reference evidence="2" key="1">
    <citation type="submission" date="2022-01" db="EMBL/GenBank/DDBJ databases">
        <title>Genome Sequence Resource for Two Populations of Ditylenchus destructor, the Migratory Endoparasitic Phytonematode.</title>
        <authorList>
            <person name="Zhang H."/>
            <person name="Lin R."/>
            <person name="Xie B."/>
        </authorList>
    </citation>
    <scope>NUCLEOTIDE SEQUENCE</scope>
    <source>
        <strain evidence="2">BazhouSP</strain>
    </source>
</reference>
<sequence length="72" mass="7718">MHRPSTASTRKQSIVEAAEAHFDKNTIILFVNVLILIVLVAILYVIATSAMNASGVSSTHSTGAHHKAHSDH</sequence>
<accession>A0AAD4R7L6</accession>
<comment type="caution">
    <text evidence="2">The sequence shown here is derived from an EMBL/GenBank/DDBJ whole genome shotgun (WGS) entry which is preliminary data.</text>
</comment>
<evidence type="ECO:0000256" key="1">
    <source>
        <dbReference type="SAM" id="Phobius"/>
    </source>
</evidence>
<evidence type="ECO:0000313" key="3">
    <source>
        <dbReference type="Proteomes" id="UP001201812"/>
    </source>
</evidence>
<gene>
    <name evidence="2" type="ORF">DdX_07782</name>
</gene>
<organism evidence="2 3">
    <name type="scientific">Ditylenchus destructor</name>
    <dbReference type="NCBI Taxonomy" id="166010"/>
    <lineage>
        <taxon>Eukaryota</taxon>
        <taxon>Metazoa</taxon>
        <taxon>Ecdysozoa</taxon>
        <taxon>Nematoda</taxon>
        <taxon>Chromadorea</taxon>
        <taxon>Rhabditida</taxon>
        <taxon>Tylenchina</taxon>
        <taxon>Tylenchomorpha</taxon>
        <taxon>Sphaerularioidea</taxon>
        <taxon>Anguinidae</taxon>
        <taxon>Anguininae</taxon>
        <taxon>Ditylenchus</taxon>
    </lineage>
</organism>
<dbReference type="EMBL" id="JAKKPZ010000011">
    <property type="protein sequence ID" value="KAI1715465.1"/>
    <property type="molecule type" value="Genomic_DNA"/>
</dbReference>
<keyword evidence="1" id="KW-1133">Transmembrane helix</keyword>
<dbReference type="AlphaFoldDB" id="A0AAD4R7L6"/>
<dbReference type="Proteomes" id="UP001201812">
    <property type="component" value="Unassembled WGS sequence"/>
</dbReference>
<protein>
    <submittedName>
        <fullName evidence="2">Uncharacterized protein</fullName>
    </submittedName>
</protein>
<name>A0AAD4R7L6_9BILA</name>
<keyword evidence="1" id="KW-0472">Membrane</keyword>